<reference evidence="2" key="1">
    <citation type="submission" date="2022-07" db="EMBL/GenBank/DDBJ databases">
        <title>Chromosome-level genome of Muraenolepis orangiensis.</title>
        <authorList>
            <person name="Kim J."/>
        </authorList>
    </citation>
    <scope>NUCLEOTIDE SEQUENCE</scope>
    <source>
        <strain evidence="2">KU_S4_2022</strain>
        <tissue evidence="2">Muscle</tissue>
    </source>
</reference>
<evidence type="ECO:0000313" key="2">
    <source>
        <dbReference type="EMBL" id="KAJ3607974.1"/>
    </source>
</evidence>
<protein>
    <submittedName>
        <fullName evidence="2">Uncharacterized protein</fullName>
    </submittedName>
</protein>
<comment type="caution">
    <text evidence="2">The sequence shown here is derived from an EMBL/GenBank/DDBJ whole genome shotgun (WGS) entry which is preliminary data.</text>
</comment>
<sequence>MPSDYHLPGAMPRLPSYESVRRTDQRTHIHHMIAERFGLRSTRSQDRDWESPPPPPSYEETLQPRQPLEVPSLGLRRLDDEAVSDQPGQQWLNQPGMV</sequence>
<evidence type="ECO:0000313" key="3">
    <source>
        <dbReference type="Proteomes" id="UP001148018"/>
    </source>
</evidence>
<organism evidence="2 3">
    <name type="scientific">Muraenolepis orangiensis</name>
    <name type="common">Patagonian moray cod</name>
    <dbReference type="NCBI Taxonomy" id="630683"/>
    <lineage>
        <taxon>Eukaryota</taxon>
        <taxon>Metazoa</taxon>
        <taxon>Chordata</taxon>
        <taxon>Craniata</taxon>
        <taxon>Vertebrata</taxon>
        <taxon>Euteleostomi</taxon>
        <taxon>Actinopterygii</taxon>
        <taxon>Neopterygii</taxon>
        <taxon>Teleostei</taxon>
        <taxon>Neoteleostei</taxon>
        <taxon>Acanthomorphata</taxon>
        <taxon>Zeiogadaria</taxon>
        <taxon>Gadariae</taxon>
        <taxon>Gadiformes</taxon>
        <taxon>Muraenolepidoidei</taxon>
        <taxon>Muraenolepididae</taxon>
        <taxon>Muraenolepis</taxon>
    </lineage>
</organism>
<feature type="compositionally biased region" description="Basic and acidic residues" evidence="1">
    <location>
        <begin position="37"/>
        <end position="50"/>
    </location>
</feature>
<dbReference type="EMBL" id="JANIIK010000040">
    <property type="protein sequence ID" value="KAJ3607974.1"/>
    <property type="molecule type" value="Genomic_DNA"/>
</dbReference>
<dbReference type="OrthoDB" id="8907078at2759"/>
<keyword evidence="3" id="KW-1185">Reference proteome</keyword>
<proteinExistence type="predicted"/>
<feature type="region of interest" description="Disordered" evidence="1">
    <location>
        <begin position="37"/>
        <end position="68"/>
    </location>
</feature>
<name>A0A9Q0IR86_9TELE</name>
<evidence type="ECO:0000256" key="1">
    <source>
        <dbReference type="SAM" id="MobiDB-lite"/>
    </source>
</evidence>
<gene>
    <name evidence="2" type="ORF">NHX12_025025</name>
</gene>
<accession>A0A9Q0IR86</accession>
<dbReference type="Proteomes" id="UP001148018">
    <property type="component" value="Unassembled WGS sequence"/>
</dbReference>
<dbReference type="AlphaFoldDB" id="A0A9Q0IR86"/>